<keyword evidence="11" id="KW-1185">Reference proteome</keyword>
<dbReference type="EMBL" id="BAAABY010000043">
    <property type="protein sequence ID" value="GAA0485068.1"/>
    <property type="molecule type" value="Genomic_DNA"/>
</dbReference>
<feature type="domain" description="Glycoside hydrolase 35 catalytic" evidence="7">
    <location>
        <begin position="24"/>
        <end position="264"/>
    </location>
</feature>
<protein>
    <recommendedName>
        <fullName evidence="4">Beta-galactosidase</fullName>
        <ecNumber evidence="4">3.2.1.23</ecNumber>
    </recommendedName>
</protein>
<evidence type="ECO:0000256" key="3">
    <source>
        <dbReference type="ARBA" id="ARBA00023295"/>
    </source>
</evidence>
<reference evidence="10 11" key="1">
    <citation type="journal article" date="2019" name="Int. J. Syst. Evol. Microbiol.">
        <title>The Global Catalogue of Microorganisms (GCM) 10K type strain sequencing project: providing services to taxonomists for standard genome sequencing and annotation.</title>
        <authorList>
            <consortium name="The Broad Institute Genomics Platform"/>
            <consortium name="The Broad Institute Genome Sequencing Center for Infectious Disease"/>
            <person name="Wu L."/>
            <person name="Ma J."/>
        </authorList>
    </citation>
    <scope>NUCLEOTIDE SEQUENCE [LARGE SCALE GENOMIC DNA]</scope>
    <source>
        <strain evidence="10 11">JCM 4805</strain>
    </source>
</reference>
<evidence type="ECO:0000259" key="9">
    <source>
        <dbReference type="Pfam" id="PF21467"/>
    </source>
</evidence>
<feature type="domain" description="Beta-galactosidase galactose-binding" evidence="9">
    <location>
        <begin position="560"/>
        <end position="617"/>
    </location>
</feature>
<dbReference type="InterPro" id="IPR026283">
    <property type="entry name" value="B-gal_1-like"/>
</dbReference>
<dbReference type="InterPro" id="IPR048913">
    <property type="entry name" value="BetaGal_gal-bd"/>
</dbReference>
<dbReference type="Gene3D" id="3.20.20.80">
    <property type="entry name" value="Glycosidases"/>
    <property type="match status" value="1"/>
</dbReference>
<dbReference type="Gene3D" id="2.60.120.260">
    <property type="entry name" value="Galactose-binding domain-like"/>
    <property type="match status" value="2"/>
</dbReference>
<keyword evidence="3 4" id="KW-0326">Glycosidase</keyword>
<dbReference type="Pfam" id="PF21467">
    <property type="entry name" value="BetaGal_gal-bd"/>
    <property type="match status" value="1"/>
</dbReference>
<dbReference type="InterPro" id="IPR017853">
    <property type="entry name" value="GH"/>
</dbReference>
<dbReference type="InterPro" id="IPR031330">
    <property type="entry name" value="Gly_Hdrlase_35_cat"/>
</dbReference>
<evidence type="ECO:0000256" key="5">
    <source>
        <dbReference type="RuleBase" id="RU003679"/>
    </source>
</evidence>
<dbReference type="EC" id="3.2.1.23" evidence="4"/>
<dbReference type="Pfam" id="PF21317">
    <property type="entry name" value="BetaGal_ABD_1"/>
    <property type="match status" value="1"/>
</dbReference>
<dbReference type="PRINTS" id="PR00742">
    <property type="entry name" value="GLHYDRLASE35"/>
</dbReference>
<feature type="domain" description="Glycoside hydrolase 35 catalytic" evidence="7">
    <location>
        <begin position="301"/>
        <end position="378"/>
    </location>
</feature>
<dbReference type="PANTHER" id="PTHR23421">
    <property type="entry name" value="BETA-GALACTOSIDASE RELATED"/>
    <property type="match status" value="1"/>
</dbReference>
<gene>
    <name evidence="10" type="ORF">GCM10010361_57450</name>
</gene>
<proteinExistence type="inferred from homology"/>
<comment type="caution">
    <text evidence="10">The sequence shown here is derived from an EMBL/GenBank/DDBJ whole genome shotgun (WGS) entry which is preliminary data.</text>
</comment>
<evidence type="ECO:0000256" key="2">
    <source>
        <dbReference type="ARBA" id="ARBA00022801"/>
    </source>
</evidence>
<dbReference type="Proteomes" id="UP001500909">
    <property type="component" value="Unassembled WGS sequence"/>
</dbReference>
<feature type="region of interest" description="Disordered" evidence="6">
    <location>
        <begin position="627"/>
        <end position="676"/>
    </location>
</feature>
<feature type="compositionally biased region" description="Gly residues" evidence="6">
    <location>
        <begin position="645"/>
        <end position="664"/>
    </location>
</feature>
<keyword evidence="2 4" id="KW-0378">Hydrolase</keyword>
<evidence type="ECO:0000313" key="10">
    <source>
        <dbReference type="EMBL" id="GAA0485068.1"/>
    </source>
</evidence>
<name>A0ABN1AWH0_9ACTN</name>
<dbReference type="SUPFAM" id="SSF51445">
    <property type="entry name" value="(Trans)glycosidases"/>
    <property type="match status" value="1"/>
</dbReference>
<dbReference type="PROSITE" id="PS01182">
    <property type="entry name" value="GLYCOSYL_HYDROL_F35"/>
    <property type="match status" value="1"/>
</dbReference>
<evidence type="ECO:0000256" key="4">
    <source>
        <dbReference type="RuleBase" id="RU000675"/>
    </source>
</evidence>
<evidence type="ECO:0000259" key="7">
    <source>
        <dbReference type="Pfam" id="PF01301"/>
    </source>
</evidence>
<organism evidence="10 11">
    <name type="scientific">Streptomyces olivaceiscleroticus</name>
    <dbReference type="NCBI Taxonomy" id="68245"/>
    <lineage>
        <taxon>Bacteria</taxon>
        <taxon>Bacillati</taxon>
        <taxon>Actinomycetota</taxon>
        <taxon>Actinomycetes</taxon>
        <taxon>Kitasatosporales</taxon>
        <taxon>Streptomycetaceae</taxon>
        <taxon>Streptomyces</taxon>
    </lineage>
</organism>
<comment type="similarity">
    <text evidence="1 5">Belongs to the glycosyl hydrolase 35 family.</text>
</comment>
<accession>A0ABN1AWH0</accession>
<sequence>MADTAGDAERRAAGRRFVVGEREFELDGRPVRLLSGALHYFRVHEGHWDHRLAMLRAMGLNCVETYVPWNLHEPRPGVFRELAVLGRFLDAVGRAGLLAIVRPGPYICAEWENGGLPHWVTGPLGRRVRTRDPEYLRAVDGWLAAVLPQVVPRQCDRGGPVIMVQVENEYGSYGSDAGYLAHLAGRLRALGVTVPLFTSDGPEDHMLTGGSVPGLTATVNFGSGAREAFATLRRHRPDGPLMCMEFWCGWFSHWHTGPGGEDAEVMEATEAGQAGETAEAGAVAKAGEAGEVGEVGEGGVRDAADAAAALAEILECGASVNIYMAHGGTSFGGWAGANRAGALQDGALLPTVTSYDYDAPVDERGRPTAKFWRFREVLAPYAEGPVPAPPAPQPVLAAAAEVRLTGWASMDAVLDGLGGPEVWSGAPPTFEELDVDRGVVRYRLSVPGPRAPYELRVRGVRDRAVTFVDGAPGPVLDTEEAVLGPVAGPAEVELWVESLGRVNYGPRLGEAKGITGGVLHERQYLHGVRARGLRLDAVEDATAVARLVFEEPRPGARGLHRGTVVVPAGGVGDAVLELPGWTRGFVWVGGFPLGRYWSAGPQRSLYVPGPCLREGANEVLVLELEGAAPGTSGPGRPSANRPGTDGSGTNGPGTDGSGTNGPGTDGPSVEAPRLVP</sequence>
<dbReference type="Pfam" id="PF01301">
    <property type="entry name" value="Glyco_hydro_35"/>
    <property type="match status" value="2"/>
</dbReference>
<evidence type="ECO:0000313" key="11">
    <source>
        <dbReference type="Proteomes" id="UP001500909"/>
    </source>
</evidence>
<dbReference type="InterPro" id="IPR001944">
    <property type="entry name" value="Glycoside_Hdrlase_35"/>
</dbReference>
<comment type="catalytic activity">
    <reaction evidence="4">
        <text>Hydrolysis of terminal non-reducing beta-D-galactose residues in beta-D-galactosides.</text>
        <dbReference type="EC" id="3.2.1.23"/>
    </reaction>
</comment>
<dbReference type="InterPro" id="IPR048912">
    <property type="entry name" value="BetaGal1-like_ABD1"/>
</dbReference>
<evidence type="ECO:0000259" key="8">
    <source>
        <dbReference type="Pfam" id="PF21317"/>
    </source>
</evidence>
<feature type="domain" description="Beta-galactosidase 1-like first all-beta" evidence="8">
    <location>
        <begin position="427"/>
        <end position="527"/>
    </location>
</feature>
<dbReference type="InterPro" id="IPR019801">
    <property type="entry name" value="Glyco_hydro_35_CS"/>
</dbReference>
<evidence type="ECO:0000256" key="1">
    <source>
        <dbReference type="ARBA" id="ARBA00009809"/>
    </source>
</evidence>
<dbReference type="PIRSF" id="PIRSF006336">
    <property type="entry name" value="B-gal"/>
    <property type="match status" value="1"/>
</dbReference>
<evidence type="ECO:0000256" key="6">
    <source>
        <dbReference type="SAM" id="MobiDB-lite"/>
    </source>
</evidence>
<dbReference type="InterPro" id="IPR008979">
    <property type="entry name" value="Galactose-bd-like_sf"/>
</dbReference>
<dbReference type="SUPFAM" id="SSF49785">
    <property type="entry name" value="Galactose-binding domain-like"/>
    <property type="match status" value="1"/>
</dbReference>